<evidence type="ECO:0000313" key="1">
    <source>
        <dbReference type="EMBL" id="AKH42112.1"/>
    </source>
</evidence>
<organism evidence="1 2">
    <name type="scientific">Croceibacterium atlanticum</name>
    <dbReference type="NCBI Taxonomy" id="1267766"/>
    <lineage>
        <taxon>Bacteria</taxon>
        <taxon>Pseudomonadati</taxon>
        <taxon>Pseudomonadota</taxon>
        <taxon>Alphaproteobacteria</taxon>
        <taxon>Sphingomonadales</taxon>
        <taxon>Erythrobacteraceae</taxon>
        <taxon>Croceibacterium</taxon>
    </lineage>
</organism>
<keyword evidence="2" id="KW-1185">Reference proteome</keyword>
<dbReference type="PANTHER" id="PTHR38477:SF1">
    <property type="entry name" value="MUREIN L,D-TRANSPEPTIDASE CATALYTIC DOMAIN FAMILY PROTEIN"/>
    <property type="match status" value="1"/>
</dbReference>
<dbReference type="PROSITE" id="PS51318">
    <property type="entry name" value="TAT"/>
    <property type="match status" value="1"/>
</dbReference>
<dbReference type="InterPro" id="IPR032676">
    <property type="entry name" value="YkuD_2"/>
</dbReference>
<dbReference type="STRING" id="1267766.WYH_01065"/>
<dbReference type="PATRIC" id="fig|1267766.3.peg.1070"/>
<dbReference type="InterPro" id="IPR006311">
    <property type="entry name" value="TAT_signal"/>
</dbReference>
<evidence type="ECO:0000313" key="2">
    <source>
        <dbReference type="Proteomes" id="UP000034392"/>
    </source>
</evidence>
<dbReference type="EMBL" id="CP011452">
    <property type="protein sequence ID" value="AKH42112.1"/>
    <property type="molecule type" value="Genomic_DNA"/>
</dbReference>
<protein>
    <submittedName>
        <fullName evidence="1">Uncharacterized protein</fullName>
    </submittedName>
</protein>
<dbReference type="Proteomes" id="UP000034392">
    <property type="component" value="Chromosome"/>
</dbReference>
<name>A0A0F7KS58_9SPHN</name>
<sequence length="200" mass="21597">MTFDRRRFIGASLAAGVSLVAAPRAFAAPRLANRPPHLSQAMAALDRHGSRIKHRDTFGIVDFAAKSGEMRFHIVDAGNGRIVESLFVAHGRGSDPANTGMVQRFSNRPGSNASSEGAFLTGAAYYGKHGRSRRLHGLEPQNDAAFDRAIVIHGADYVDRTMADRHGRVGRSLGCFTVEQRTIGTVLDRLGSGRLLFAAK</sequence>
<dbReference type="OrthoDB" id="9815195at2"/>
<dbReference type="PANTHER" id="PTHR38477">
    <property type="entry name" value="HYPOTHETICAL EXPORTED PROTEIN"/>
    <property type="match status" value="1"/>
</dbReference>
<dbReference type="KEGG" id="aay:WYH_01065"/>
<gene>
    <name evidence="1" type="ORF">WYH_01065</name>
</gene>
<accession>A0A0F7KS58</accession>
<dbReference type="RefSeq" id="WP_046903005.1">
    <property type="nucleotide sequence ID" value="NZ_CP011452.2"/>
</dbReference>
<reference evidence="1" key="1">
    <citation type="submission" date="2015-05" db="EMBL/GenBank/DDBJ databases">
        <title>The complete genome of Altererythrobacter atlanticus strain 26DY36.</title>
        <authorList>
            <person name="Wu Y.-H."/>
            <person name="Cheng H."/>
            <person name="Wu X.-W."/>
        </authorList>
    </citation>
    <scope>NUCLEOTIDE SEQUENCE [LARGE SCALE GENOMIC DNA]</scope>
    <source>
        <strain evidence="1">26DY36</strain>
    </source>
</reference>
<dbReference type="Pfam" id="PF13645">
    <property type="entry name" value="YkuD_2"/>
    <property type="match status" value="1"/>
</dbReference>
<dbReference type="AlphaFoldDB" id="A0A0F7KS58"/>
<proteinExistence type="predicted"/>